<comment type="caution">
    <text evidence="1">The sequence shown here is derived from an EMBL/GenBank/DDBJ whole genome shotgun (WGS) entry which is preliminary data.</text>
</comment>
<gene>
    <name evidence="1" type="ORF">C453_19425</name>
</gene>
<evidence type="ECO:0000313" key="2">
    <source>
        <dbReference type="Proteomes" id="UP000011612"/>
    </source>
</evidence>
<dbReference type="EMBL" id="AOLK01000026">
    <property type="protein sequence ID" value="ELZ80277.1"/>
    <property type="molecule type" value="Genomic_DNA"/>
</dbReference>
<proteinExistence type="predicted"/>
<name>M0H962_HALEO</name>
<dbReference type="PATRIC" id="fig|1230453.4.peg.3855"/>
<dbReference type="AlphaFoldDB" id="M0H962"/>
<dbReference type="Proteomes" id="UP000011612">
    <property type="component" value="Unassembled WGS sequence"/>
</dbReference>
<keyword evidence="2" id="KW-1185">Reference proteome</keyword>
<reference evidence="1 2" key="1">
    <citation type="journal article" date="2014" name="PLoS Genet.">
        <title>Phylogenetically driven sequencing of extremely halophilic archaea reveals strategies for static and dynamic osmo-response.</title>
        <authorList>
            <person name="Becker E.A."/>
            <person name="Seitzer P.M."/>
            <person name="Tritt A."/>
            <person name="Larsen D."/>
            <person name="Krusor M."/>
            <person name="Yao A.I."/>
            <person name="Wu D."/>
            <person name="Madern D."/>
            <person name="Eisen J.A."/>
            <person name="Darling A.E."/>
            <person name="Facciotti M.T."/>
        </authorList>
    </citation>
    <scope>NUCLEOTIDE SEQUENCE [LARGE SCALE GENOMIC DNA]</scope>
    <source>
        <strain evidence="1 2">ATCC BAA-1513</strain>
    </source>
</reference>
<evidence type="ECO:0000313" key="1">
    <source>
        <dbReference type="EMBL" id="ELZ80277.1"/>
    </source>
</evidence>
<accession>M0H962</accession>
<sequence>MTSDSASSRPLSSQISAKMVSSGGDYDVEVSVKDATSNSLCTETQEWNDAEKSLYSILNAQMYLQFR</sequence>
<organism evidence="1 2">
    <name type="scientific">Haloferax elongans ATCC BAA-1513</name>
    <dbReference type="NCBI Taxonomy" id="1230453"/>
    <lineage>
        <taxon>Archaea</taxon>
        <taxon>Methanobacteriati</taxon>
        <taxon>Methanobacteriota</taxon>
        <taxon>Stenosarchaea group</taxon>
        <taxon>Halobacteria</taxon>
        <taxon>Halobacteriales</taxon>
        <taxon>Haloferacaceae</taxon>
        <taxon>Haloferax</taxon>
    </lineage>
</organism>
<protein>
    <submittedName>
        <fullName evidence="1">Uncharacterized protein</fullName>
    </submittedName>
</protein>